<evidence type="ECO:0000256" key="2">
    <source>
        <dbReference type="ARBA" id="ARBA00023180"/>
    </source>
</evidence>
<dbReference type="Pfam" id="PF00094">
    <property type="entry name" value="VWD"/>
    <property type="match status" value="1"/>
</dbReference>
<name>A0A7R8WEY1_9CRUS</name>
<dbReference type="EMBL" id="OB661315">
    <property type="protein sequence ID" value="CAD7227932.1"/>
    <property type="molecule type" value="Genomic_DNA"/>
</dbReference>
<dbReference type="InterPro" id="IPR015255">
    <property type="entry name" value="Vitellinogen_open_b-sht"/>
</dbReference>
<evidence type="ECO:0000256" key="3">
    <source>
        <dbReference type="PROSITE-ProRule" id="PRU00557"/>
    </source>
</evidence>
<feature type="region of interest" description="Disordered" evidence="4">
    <location>
        <begin position="770"/>
        <end position="791"/>
    </location>
</feature>
<dbReference type="GO" id="GO:0045735">
    <property type="term" value="F:nutrient reservoir activity"/>
    <property type="evidence" value="ECO:0007669"/>
    <property type="project" value="UniProtKB-KW"/>
</dbReference>
<keyword evidence="2" id="KW-0325">Glycoprotein</keyword>
<feature type="compositionally biased region" description="Low complexity" evidence="4">
    <location>
        <begin position="34"/>
        <end position="49"/>
    </location>
</feature>
<dbReference type="Gene3D" id="1.25.10.20">
    <property type="entry name" value="Vitellinogen, superhelical"/>
    <property type="match status" value="1"/>
</dbReference>
<reference evidence="5" key="1">
    <citation type="submission" date="2020-11" db="EMBL/GenBank/DDBJ databases">
        <authorList>
            <person name="Tran Van P."/>
        </authorList>
    </citation>
    <scope>NUCLEOTIDE SEQUENCE</scope>
</reference>
<dbReference type="InterPro" id="IPR001747">
    <property type="entry name" value="Vitellogenin_N"/>
</dbReference>
<dbReference type="Pfam" id="PF01347">
    <property type="entry name" value="Vitellogenin_N"/>
    <property type="match status" value="1"/>
</dbReference>
<evidence type="ECO:0000256" key="1">
    <source>
        <dbReference type="ARBA" id="ARBA00023157"/>
    </source>
</evidence>
<dbReference type="AlphaFoldDB" id="A0A7R8WEY1"/>
<protein>
    <submittedName>
        <fullName evidence="5">Uncharacterized protein</fullName>
    </submittedName>
</protein>
<dbReference type="SMART" id="SM01169">
    <property type="entry name" value="DUF1943"/>
    <property type="match status" value="1"/>
</dbReference>
<organism evidence="5">
    <name type="scientific">Cyprideis torosa</name>
    <dbReference type="NCBI Taxonomy" id="163714"/>
    <lineage>
        <taxon>Eukaryota</taxon>
        <taxon>Metazoa</taxon>
        <taxon>Ecdysozoa</taxon>
        <taxon>Arthropoda</taxon>
        <taxon>Crustacea</taxon>
        <taxon>Oligostraca</taxon>
        <taxon>Ostracoda</taxon>
        <taxon>Podocopa</taxon>
        <taxon>Podocopida</taxon>
        <taxon>Cytherocopina</taxon>
        <taxon>Cytheroidea</taxon>
        <taxon>Cytherideidae</taxon>
        <taxon>Cyprideis</taxon>
    </lineage>
</organism>
<dbReference type="SUPFAM" id="SSF56968">
    <property type="entry name" value="Lipovitellin-phosvitin complex, beta-sheet shell regions"/>
    <property type="match status" value="1"/>
</dbReference>
<dbReference type="InterPro" id="IPR011030">
    <property type="entry name" value="Lipovitellin_superhlx_dom"/>
</dbReference>
<feature type="region of interest" description="Disordered" evidence="4">
    <location>
        <begin position="1"/>
        <end position="49"/>
    </location>
</feature>
<dbReference type="PROSITE" id="PS51233">
    <property type="entry name" value="VWFD"/>
    <property type="match status" value="1"/>
</dbReference>
<dbReference type="PANTHER" id="PTHR23345">
    <property type="entry name" value="VITELLOGENIN-RELATED"/>
    <property type="match status" value="1"/>
</dbReference>
<feature type="compositionally biased region" description="Basic and acidic residues" evidence="4">
    <location>
        <begin position="1"/>
        <end position="20"/>
    </location>
</feature>
<dbReference type="InterPro" id="IPR050733">
    <property type="entry name" value="Vitellogenin/Apolipophorin"/>
</dbReference>
<dbReference type="InterPro" id="IPR001846">
    <property type="entry name" value="VWF_type-D"/>
</dbReference>
<proteinExistence type="predicted"/>
<evidence type="ECO:0000313" key="5">
    <source>
        <dbReference type="EMBL" id="CAD7227932.1"/>
    </source>
</evidence>
<dbReference type="GO" id="GO:0005319">
    <property type="term" value="F:lipid transporter activity"/>
    <property type="evidence" value="ECO:0007669"/>
    <property type="project" value="InterPro"/>
</dbReference>
<dbReference type="PANTHER" id="PTHR23345:SF15">
    <property type="entry name" value="VITELLOGENIN 1-RELATED"/>
    <property type="match status" value="1"/>
</dbReference>
<dbReference type="OrthoDB" id="6019304at2759"/>
<dbReference type="Gene3D" id="2.20.80.10">
    <property type="entry name" value="Lipovitellin-phosvitin complex, chain A, domain 4"/>
    <property type="match status" value="1"/>
</dbReference>
<dbReference type="Pfam" id="PF09172">
    <property type="entry name" value="Vit_open_b-sht"/>
    <property type="match status" value="1"/>
</dbReference>
<evidence type="ECO:0000256" key="4">
    <source>
        <dbReference type="SAM" id="MobiDB-lite"/>
    </source>
</evidence>
<dbReference type="SUPFAM" id="SSF48431">
    <property type="entry name" value="Lipovitellin-phosvitin complex, superhelical domain"/>
    <property type="match status" value="1"/>
</dbReference>
<dbReference type="PROSITE" id="PS51211">
    <property type="entry name" value="VITELLOGENIN"/>
    <property type="match status" value="1"/>
</dbReference>
<sequence length="1271" mass="145576">MERRLSSEHIRSSMERRLSSEEELSSSFERRSPSFEGRSLPSSQPSSSSMVWKTKKNLFQDAAAMCGTNPCIMFLKQKILSREIKGERAAQLIMVFPATVKTSTPELLQELVQLVKAAKSFENKQVYYTGLLSTATLIYRACIDKKARRHNWAVSPVNERPYCTSKDAEILIPYLKEQLYQTKDTSKLIVLVQAIGNLGVEESYPLLRPIITGKVETEKQVRVKAIFAVSNIFENSRRSLVKQVQSTLKPIFSSPLEPTEVRLAAYVAILKSRPNESFFTEAATSTWFEPSQQVAQFVTSSLGALANCTFPTHVNMSRKAAMALPLAKKFDLGLQYSRHVINSHVIPERRIGSILSWAQFSGKWSLIPENIYMALKYHMGGFDVPMFEGSIQSQGIQSLINRLFGPEMREELPSDSVIHTRKDRPTRVNLWMKLMGNMERVITADTLQEWAREGFIEYTGGNEYMVNYQKALPLQDTIIVFPVESGLPIYVTKKTPLFISIRGTVQVELDMKRVSFRRMEFPKHATLKLNLKPLISVSRLIEAGICSPLTKEVFISGHKTNVHASLPGRVELKYRNKEVEILAEREHHLPSKIELIAIKSTPFTGQTEFYNFVKKNLKPIEVQKEPNYKKFELRSLEKSLGLALEADVKMDQPLIDFAGLYNLLKRHTVLTAMQFVTVPHTLKKIEYNLKLDLSRSETKALKAKIYHSSEKKTFSLKNFDEEERLEKLYYKEKKSGYYSEWSKKSDAYFTSPELELPELRYEREFHNRSPTHRRRVSEEQGIEELKTPESAHRRRTSYSHWFLRANAQIKYPLVPMKRERMLETPMNALGFVKINYGSPEKESSLTARIGLRQTGGWRKRVEESNTSRECSKHEQEGAPYSYTCLKARRQAQSLNWMAMEIESHNTPRSLKNLTLHFDDFLKAAFYPHMTNKRFETLPKFYRGLAEAFLPLSAQLPTSEKVFNKIMGYQYTPFCEISKEHVTTFDNVTYRYPLTDCYYLLAKDCSKKIPVEVFAKETSAGKKIKLNLGKMSVEINEERKVTVNGEPVHVEVFERKVFKNEEQRTVLVVSRPVEGKIAVSAKVHGIKVLGDGKHLQVQMSNMFRGRTCGLCGDMNGEKVAEFKDPKGCVRKNIENFAMSYVFGSCQNRNPSNYEANQCVREHSRSNYESSSWSYPISERSSSGIRYVNKVVPREGETCFSVKPVPECPIGTQPIGHTTKEIGFHCVRNGRMVNDMIARSRSQVLDELYTKSVDFTELVAVPESCKEISVKGF</sequence>
<gene>
    <name evidence="5" type="ORF">CTOB1V02_LOCUS5825</name>
</gene>
<dbReference type="SMART" id="SM00216">
    <property type="entry name" value="VWD"/>
    <property type="match status" value="1"/>
</dbReference>
<dbReference type="InterPro" id="IPR015819">
    <property type="entry name" value="Lipid_transp_b-sht_shell"/>
</dbReference>
<comment type="caution">
    <text evidence="3">Lacks conserved residue(s) required for the propagation of feature annotation.</text>
</comment>
<keyword evidence="1" id="KW-1015">Disulfide bond</keyword>
<accession>A0A7R8WEY1</accession>